<dbReference type="Pfam" id="PF00629">
    <property type="entry name" value="MAM"/>
    <property type="match status" value="8"/>
</dbReference>
<dbReference type="PANTHER" id="PTHR23282">
    <property type="entry name" value="APICAL ENDOSOMAL GLYCOPROTEIN PRECURSOR"/>
    <property type="match status" value="1"/>
</dbReference>
<evidence type="ECO:0000313" key="4">
    <source>
        <dbReference type="Proteomes" id="UP001208570"/>
    </source>
</evidence>
<feature type="domain" description="MAM" evidence="2">
    <location>
        <begin position="85"/>
        <end position="249"/>
    </location>
</feature>
<dbReference type="SMART" id="SM00137">
    <property type="entry name" value="MAM"/>
    <property type="match status" value="8"/>
</dbReference>
<protein>
    <recommendedName>
        <fullName evidence="2">MAM domain-containing protein</fullName>
    </recommendedName>
</protein>
<dbReference type="InterPro" id="IPR000998">
    <property type="entry name" value="MAM_dom"/>
</dbReference>
<gene>
    <name evidence="3" type="ORF">LSH36_32g03006</name>
</gene>
<feature type="domain" description="MAM" evidence="2">
    <location>
        <begin position="274"/>
        <end position="437"/>
    </location>
</feature>
<organism evidence="3 4">
    <name type="scientific">Paralvinella palmiformis</name>
    <dbReference type="NCBI Taxonomy" id="53620"/>
    <lineage>
        <taxon>Eukaryota</taxon>
        <taxon>Metazoa</taxon>
        <taxon>Spiralia</taxon>
        <taxon>Lophotrochozoa</taxon>
        <taxon>Annelida</taxon>
        <taxon>Polychaeta</taxon>
        <taxon>Sedentaria</taxon>
        <taxon>Canalipalpata</taxon>
        <taxon>Terebellida</taxon>
        <taxon>Terebelliformia</taxon>
        <taxon>Alvinellidae</taxon>
        <taxon>Paralvinella</taxon>
    </lineage>
</organism>
<feature type="domain" description="MAM" evidence="2">
    <location>
        <begin position="1276"/>
        <end position="1428"/>
    </location>
</feature>
<feature type="domain" description="MAM" evidence="2">
    <location>
        <begin position="939"/>
        <end position="1094"/>
    </location>
</feature>
<dbReference type="GO" id="GO:0016020">
    <property type="term" value="C:membrane"/>
    <property type="evidence" value="ECO:0007669"/>
    <property type="project" value="InterPro"/>
</dbReference>
<reference evidence="3" key="1">
    <citation type="journal article" date="2023" name="Mol. Biol. Evol.">
        <title>Third-Generation Sequencing Reveals the Adaptive Role of the Epigenome in Three Deep-Sea Polychaetes.</title>
        <authorList>
            <person name="Perez M."/>
            <person name="Aroh O."/>
            <person name="Sun Y."/>
            <person name="Lan Y."/>
            <person name="Juniper S.K."/>
            <person name="Young C.R."/>
            <person name="Angers B."/>
            <person name="Qian P.Y."/>
        </authorList>
    </citation>
    <scope>NUCLEOTIDE SEQUENCE</scope>
    <source>
        <strain evidence="3">P08H-3</strain>
    </source>
</reference>
<feature type="domain" description="MAM" evidence="2">
    <location>
        <begin position="778"/>
        <end position="932"/>
    </location>
</feature>
<feature type="domain" description="MAM" evidence="2">
    <location>
        <begin position="451"/>
        <end position="608"/>
    </location>
</feature>
<feature type="domain" description="MAM" evidence="2">
    <location>
        <begin position="615"/>
        <end position="771"/>
    </location>
</feature>
<feature type="compositionally biased region" description="Acidic residues" evidence="1">
    <location>
        <begin position="1455"/>
        <end position="1490"/>
    </location>
</feature>
<dbReference type="PROSITE" id="PS50060">
    <property type="entry name" value="MAM_2"/>
    <property type="match status" value="8"/>
</dbReference>
<dbReference type="PRINTS" id="PR00020">
    <property type="entry name" value="MAMDOMAIN"/>
</dbReference>
<dbReference type="CDD" id="cd06263">
    <property type="entry name" value="MAM"/>
    <property type="match status" value="8"/>
</dbReference>
<feature type="region of interest" description="Disordered" evidence="1">
    <location>
        <begin position="1452"/>
        <end position="1490"/>
    </location>
</feature>
<dbReference type="PANTHER" id="PTHR23282:SF101">
    <property type="entry name" value="MAM DOMAIN-CONTAINING PROTEIN"/>
    <property type="match status" value="1"/>
</dbReference>
<dbReference type="Proteomes" id="UP001208570">
    <property type="component" value="Unassembled WGS sequence"/>
</dbReference>
<proteinExistence type="predicted"/>
<dbReference type="EMBL" id="JAODUP010000032">
    <property type="protein sequence ID" value="KAK2167019.1"/>
    <property type="molecule type" value="Genomic_DNA"/>
</dbReference>
<comment type="caution">
    <text evidence="3">The sequence shown here is derived from an EMBL/GenBank/DDBJ whole genome shotgun (WGS) entry which is preliminary data.</text>
</comment>
<name>A0AAD9NH68_9ANNE</name>
<dbReference type="InterPro" id="IPR013320">
    <property type="entry name" value="ConA-like_dom_sf"/>
</dbReference>
<keyword evidence="4" id="KW-1185">Reference proteome</keyword>
<dbReference type="InterPro" id="IPR051560">
    <property type="entry name" value="MAM_domain-containing"/>
</dbReference>
<evidence type="ECO:0000259" key="2">
    <source>
        <dbReference type="PROSITE" id="PS50060"/>
    </source>
</evidence>
<dbReference type="Gene3D" id="2.60.120.200">
    <property type="match status" value="8"/>
</dbReference>
<feature type="domain" description="MAM" evidence="2">
    <location>
        <begin position="1102"/>
        <end position="1257"/>
    </location>
</feature>
<evidence type="ECO:0000313" key="3">
    <source>
        <dbReference type="EMBL" id="KAK2167019.1"/>
    </source>
</evidence>
<sequence>MNVQDTDRITDRIIALIGSGSVEKDAIFLTRELDNEMIADLRHFRGTKVILEVSSAERISSVYRILLVTWCIVSINAQQLLEVPYTCNFDAAPCFELRNLPDNQNVNWTRVRGPTPSANTGPESAHSPEFYYLFESSSPVQQGQSSSFITLPLAAITGTTICVEFYYHMYGASMGSLYVNATSRFDGGTYEMNLVRIVGNQGNVWLRTAPTRFTVVDSQRTRIQFRAVRGSDYTSDIGIDDISITNCESGYTTSTPISLKSPANTIFSSCFLPFVCDFEQSMDRYCGMYNGTGNDNMNWNALNAATGSSRTGPDRAESGMWYVYIEASANSNNPNRNAILYFPTFNTRQPYPTRVCLTFYYHMYGTSIKSLEVFTTQTTTRWDVITGEQGNQWLIRRVSIDLLSQTDQIFLIGNIGFDIYGDIAVDNVRIDLGSCVVAPTPTPAPMYQVPYQCSFEIPDIWCGIMQSANDQFDWTWKQGPTQSDNTGPSSAFDGLYYIYVEVSDARDGDNARILLPTFDYVGTVCVQFYYHMYGNNIGTLKFYLMSAGSGSPFISITNNQGNRWLFRQAVTTLASRTDQIVIEANRVGGVQGDIALDYIKVIPGECTSVPVTLPYTCDFEMNACSIQQLAYPEDYFDWTRFQGPTPDQGTGPSAAYQGSWYFYAEVSGTNKVNAKGLLPAFNYIGFVCLDFYYHMWGANVGSLKIYTTSTGSNNPVAMIVGNQGNQWLQRSETVYLRTTTDQIGFEAVRGNGDFGDIAVDNIQITQGQCTVTTANLPYFCGFEVDFCSMDQQKDEEFDWTRKTGLTDSANTGPDMAYAGSWYMYTEVSDPRNINTRILLPSFNYVGLVCLEFYYHMWGAQIGELHVYTTNKGPLFPLIVLFGNKGNQWLKWSESLSINGPQDRIGFHGIRGNGIEGDIAVDNVKVTQGTCQGVKVPLPYRCDFETDMCSIEQLKDDRFDWTRFSGSTPTANTGPTQAFEGNWYIYTEVSGLMPGDYSRILLPQFDYVGAVCMDYAVHMWGATIGRLNIYTTEMGPGTPIIPMATDRGNRWIRSRSTIILNSKTDRIGIEGIAGSGIEGDIALDSIYIKQGPCESSPVSGLPFTCGFETGLCGIEQLSDDNFDWSNNTGATSTSNTGPSQAYGGIKYMYTEVSGRRLNDVARLLMPEFNYVGDVCVAFYYHMWGTDIGTLTLFTRTENVDAPVFSLSGDQGNAWRFARRTVFLNSPRTRIGLQGNAGSNIHGDIAIDNVMVTQGSCPGTTPVPTTTPAPPTYINLPFSCDFERSDICGMRQSLNDNLDWVRYAFATQTQNTGPTQAQMGNYYLYVEADQQPYGTARLEFPPINYMGRACLSYYYYMYGADLGSLDVYTSRSPSIALIRGDQGNMWQLRRINVDIGGINDVLGFIATIGGGVRSDIAIDNINLQTGDCAPVTPSPSGGKLISTLVCHISDILTNNDKDDDDDGSGGDDDNTVTDNDDNDDDDDDDDEDDDDY</sequence>
<accession>A0AAD9NH68</accession>
<dbReference type="SUPFAM" id="SSF49899">
    <property type="entry name" value="Concanavalin A-like lectins/glucanases"/>
    <property type="match status" value="8"/>
</dbReference>
<evidence type="ECO:0000256" key="1">
    <source>
        <dbReference type="SAM" id="MobiDB-lite"/>
    </source>
</evidence>